<feature type="region of interest" description="Disordered" evidence="3">
    <location>
        <begin position="430"/>
        <end position="456"/>
    </location>
</feature>
<dbReference type="Pfam" id="PF00617">
    <property type="entry name" value="RasGEF"/>
    <property type="match status" value="1"/>
</dbReference>
<feature type="compositionally biased region" description="Polar residues" evidence="3">
    <location>
        <begin position="622"/>
        <end position="633"/>
    </location>
</feature>
<name>A0ABQ9YF63_9EUKA</name>
<protein>
    <submittedName>
        <fullName evidence="5">Ras-specific guanine nucleotide-releasing factor 1</fullName>
    </submittedName>
</protein>
<dbReference type="PROSITE" id="PS00720">
    <property type="entry name" value="RASGEF"/>
    <property type="match status" value="1"/>
</dbReference>
<reference evidence="5 6" key="1">
    <citation type="journal article" date="2022" name="bioRxiv">
        <title>Genomics of Preaxostyla Flagellates Illuminates Evolutionary Transitions and the Path Towards Mitochondrial Loss.</title>
        <authorList>
            <person name="Novak L.V.F."/>
            <person name="Treitli S.C."/>
            <person name="Pyrih J."/>
            <person name="Halakuc P."/>
            <person name="Pipaliya S.V."/>
            <person name="Vacek V."/>
            <person name="Brzon O."/>
            <person name="Soukal P."/>
            <person name="Eme L."/>
            <person name="Dacks J.B."/>
            <person name="Karnkowska A."/>
            <person name="Elias M."/>
            <person name="Hampl V."/>
        </authorList>
    </citation>
    <scope>NUCLEOTIDE SEQUENCE [LARGE SCALE GENOMIC DNA]</scope>
    <source>
        <strain evidence="5">NAU3</strain>
        <tissue evidence="5">Gut</tissue>
    </source>
</reference>
<gene>
    <name evidence="5" type="ORF">BLNAU_2661</name>
</gene>
<dbReference type="InterPro" id="IPR001895">
    <property type="entry name" value="RASGEF_cat_dom"/>
</dbReference>
<evidence type="ECO:0000259" key="4">
    <source>
        <dbReference type="PROSITE" id="PS50009"/>
    </source>
</evidence>
<dbReference type="Proteomes" id="UP001281761">
    <property type="component" value="Unassembled WGS sequence"/>
</dbReference>
<feature type="compositionally biased region" description="Low complexity" evidence="3">
    <location>
        <begin position="649"/>
        <end position="665"/>
    </location>
</feature>
<dbReference type="SUPFAM" id="SSF48366">
    <property type="entry name" value="Ras GEF"/>
    <property type="match status" value="1"/>
</dbReference>
<feature type="compositionally biased region" description="Low complexity" evidence="3">
    <location>
        <begin position="487"/>
        <end position="516"/>
    </location>
</feature>
<evidence type="ECO:0000256" key="2">
    <source>
        <dbReference type="PROSITE-ProRule" id="PRU00168"/>
    </source>
</evidence>
<dbReference type="InterPro" id="IPR019804">
    <property type="entry name" value="Ras_G-nucl-exch_fac_CS"/>
</dbReference>
<evidence type="ECO:0000313" key="5">
    <source>
        <dbReference type="EMBL" id="KAK2962418.1"/>
    </source>
</evidence>
<keyword evidence="1 2" id="KW-0344">Guanine-nucleotide releasing factor</keyword>
<evidence type="ECO:0000313" key="6">
    <source>
        <dbReference type="Proteomes" id="UP001281761"/>
    </source>
</evidence>
<dbReference type="Gene3D" id="1.20.870.10">
    <property type="entry name" value="Son of sevenless (SoS) protein Chain: S domain 1"/>
    <property type="match status" value="1"/>
</dbReference>
<accession>A0ABQ9YF63</accession>
<sequence>MDPTRSNPNPADSVRDKINFFSGVARQHEAVSHVLERFSQHTDSDSTDATDDAYILDQISRLGEGESELADTQDSHRQSDSQSSISETSNKRPRWNHIVLDYDQLLRPSDIVKTNVNVLSHPTGEYVSTNTLALIGHSKKLGATSGLTLTNELKLRGGLVRSRHNSIHNGDIAPPGTSPLPRQAVSLDDLPDPYNFPIDLNQSIPPINEDLPDPPAPAPHTVEGDILQIKRYLTILPELLKSRNQLVTRTIKHKAAIPPRKPSPNSFLQMDSSSSDDDLIFEKDSRGQTQLKEGSIRALVKRCTDGGSDGSKMAGVLFLTHPFFLTSAELFSLFDERYNDSTLEFTENMINLMDVDDHPPLQHSRRTVAITKNASSKLPSQLNATTLLRQSSDNSLVRLQSLAPMSRGTLLSPTANPSFNPFSRNVSSRLLSSPFTSSPSKAIETRPIKPFIEESQIQTRPISQSFKYPIRPTYLTPSTPPSPPLDPLSSDLFSRPTLSLLPSSSQSPLTEPSTTTRTSLPGFTSNLNTSSDSSTSNTIHLSEKPHSLQDSTQSNLQTYQLSPTPTSESLHTPTAPSSISTSEEQEQNTPHSTDSDSSDSDRPIPALPSLNAPEPPSLDFPGSSSPLIRSSVESPDFEVPTTNITRQTSTSPESLSIKESSQSLSDGSRFSGNITAKEHVEKMLFKKHVIFLRIQQWVKTHPNHFATNTMSQLLIEFLKKVASDGMTQYVRSISNALRSFLREQIRFSQTQGAPPPIVDSSWPSHAIVKALKKREEKNKKMEKVKKKEKKKEEEHEEASHLGDSSSQTEELFKVDSGLKQSKEMSHPERKKKRIVLVSLHQISLEELARQMTLVECQLYMTILNEEFVDCAWMSTESSKSSPNLKAMIMRFNRVSLWVSLCCLNKKTPKERAKQIMFWISLAEECERLQNYETVMQVMTGLTRHCVRRLKQTWPLISTTKKESFDRLQKLTDTTGKNRALRERLRSISPPFIPFFGMYLTDLVYINEAPTFIEDRLNYTKLRMEGMVIQEIKKASQMPYSFYVVQEMWPFLENLPIVDEETLLEMSFQNEPKQPV</sequence>
<dbReference type="SMART" id="SM00147">
    <property type="entry name" value="RasGEF"/>
    <property type="match status" value="1"/>
</dbReference>
<dbReference type="PROSITE" id="PS50009">
    <property type="entry name" value="RASGEF_CAT"/>
    <property type="match status" value="1"/>
</dbReference>
<organism evidence="5 6">
    <name type="scientific">Blattamonas nauphoetae</name>
    <dbReference type="NCBI Taxonomy" id="2049346"/>
    <lineage>
        <taxon>Eukaryota</taxon>
        <taxon>Metamonada</taxon>
        <taxon>Preaxostyla</taxon>
        <taxon>Oxymonadida</taxon>
        <taxon>Blattamonas</taxon>
    </lineage>
</organism>
<comment type="caution">
    <text evidence="5">The sequence shown here is derived from an EMBL/GenBank/DDBJ whole genome shotgun (WGS) entry which is preliminary data.</text>
</comment>
<feature type="region of interest" description="Disordered" evidence="3">
    <location>
        <begin position="253"/>
        <end position="275"/>
    </location>
</feature>
<keyword evidence="6" id="KW-1185">Reference proteome</keyword>
<feature type="region of interest" description="Disordered" evidence="3">
    <location>
        <begin position="468"/>
        <end position="670"/>
    </location>
</feature>
<dbReference type="InterPro" id="IPR008937">
    <property type="entry name" value="Ras-like_GEF"/>
</dbReference>
<evidence type="ECO:0000256" key="3">
    <source>
        <dbReference type="SAM" id="MobiDB-lite"/>
    </source>
</evidence>
<dbReference type="PANTHER" id="PTHR23113:SF368">
    <property type="entry name" value="CELL DIVISION CONTROL PROTEIN 25"/>
    <property type="match status" value="1"/>
</dbReference>
<feature type="region of interest" description="Disordered" evidence="3">
    <location>
        <begin position="773"/>
        <end position="809"/>
    </location>
</feature>
<dbReference type="CDD" id="cd00155">
    <property type="entry name" value="RasGEF"/>
    <property type="match status" value="1"/>
</dbReference>
<evidence type="ECO:0000256" key="1">
    <source>
        <dbReference type="ARBA" id="ARBA00022658"/>
    </source>
</evidence>
<feature type="region of interest" description="Disordered" evidence="3">
    <location>
        <begin position="66"/>
        <end position="91"/>
    </location>
</feature>
<feature type="compositionally biased region" description="Low complexity" evidence="3">
    <location>
        <begin position="430"/>
        <end position="440"/>
    </location>
</feature>
<dbReference type="PANTHER" id="PTHR23113">
    <property type="entry name" value="GUANINE NUCLEOTIDE EXCHANGE FACTOR"/>
    <property type="match status" value="1"/>
</dbReference>
<feature type="compositionally biased region" description="Basic and acidic residues" evidence="3">
    <location>
        <begin position="790"/>
        <end position="800"/>
    </location>
</feature>
<dbReference type="InterPro" id="IPR023578">
    <property type="entry name" value="Ras_GEF_dom_sf"/>
</dbReference>
<dbReference type="Gene3D" id="1.10.840.10">
    <property type="entry name" value="Ras guanine-nucleotide exchange factors catalytic domain"/>
    <property type="match status" value="1"/>
</dbReference>
<dbReference type="EMBL" id="JARBJD010000011">
    <property type="protein sequence ID" value="KAK2962418.1"/>
    <property type="molecule type" value="Genomic_DNA"/>
</dbReference>
<feature type="domain" description="Ras-GEF" evidence="4">
    <location>
        <begin position="843"/>
        <end position="1072"/>
    </location>
</feature>
<proteinExistence type="predicted"/>
<feature type="compositionally biased region" description="Low complexity" evidence="3">
    <location>
        <begin position="524"/>
        <end position="538"/>
    </location>
</feature>
<feature type="compositionally biased region" description="Polar residues" evidence="3">
    <location>
        <begin position="548"/>
        <end position="592"/>
    </location>
</feature>
<dbReference type="InterPro" id="IPR036964">
    <property type="entry name" value="RASGEF_cat_dom_sf"/>
</dbReference>